<organism evidence="1 2">
    <name type="scientific">Caenorhabditis tropicalis</name>
    <dbReference type="NCBI Taxonomy" id="1561998"/>
    <lineage>
        <taxon>Eukaryota</taxon>
        <taxon>Metazoa</taxon>
        <taxon>Ecdysozoa</taxon>
        <taxon>Nematoda</taxon>
        <taxon>Chromadorea</taxon>
        <taxon>Rhabditida</taxon>
        <taxon>Rhabditina</taxon>
        <taxon>Rhabditomorpha</taxon>
        <taxon>Rhabditoidea</taxon>
        <taxon>Rhabditidae</taxon>
        <taxon>Peloderinae</taxon>
        <taxon>Caenorhabditis</taxon>
    </lineage>
</organism>
<sequence>MKVYDIVTTPLIIQVSYLCCNKRNVKSLFGLLTSRSALQPLLCPCFEPTQINPVERSQIVSSTSASRYFQQ</sequence>
<protein>
    <submittedName>
        <fullName evidence="2">Secreted protein</fullName>
    </submittedName>
</protein>
<dbReference type="Pfam" id="PF10325">
    <property type="entry name" value="7TM_GPCR_Srz"/>
    <property type="match status" value="1"/>
</dbReference>
<evidence type="ECO:0000313" key="1">
    <source>
        <dbReference type="Proteomes" id="UP000095282"/>
    </source>
</evidence>
<dbReference type="InterPro" id="IPR018817">
    <property type="entry name" value="7TM_GPCR_serpentine_rcpt_Srz"/>
</dbReference>
<reference evidence="2" key="1">
    <citation type="submission" date="2016-11" db="UniProtKB">
        <authorList>
            <consortium name="WormBaseParasite"/>
        </authorList>
    </citation>
    <scope>IDENTIFICATION</scope>
</reference>
<dbReference type="AlphaFoldDB" id="A0A1I7U1Y2"/>
<accession>A0A1I7U1Y2</accession>
<dbReference type="Proteomes" id="UP000095282">
    <property type="component" value="Unplaced"/>
</dbReference>
<dbReference type="PANTHER" id="PTHR31720">
    <property type="entry name" value="SERPENTINE RECEPTOR, CLASS Z-RELATED"/>
    <property type="match status" value="1"/>
</dbReference>
<proteinExistence type="predicted"/>
<dbReference type="WBParaSite" id="Csp11.Scaffold629.g14028.t1">
    <property type="protein sequence ID" value="Csp11.Scaffold629.g14028.t1"/>
    <property type="gene ID" value="Csp11.Scaffold629.g14028"/>
</dbReference>
<name>A0A1I7U1Y2_9PELO</name>
<evidence type="ECO:0000313" key="2">
    <source>
        <dbReference type="WBParaSite" id="Csp11.Scaffold629.g14028.t1"/>
    </source>
</evidence>
<keyword evidence="1" id="KW-1185">Reference proteome</keyword>